<dbReference type="OrthoDB" id="446815at2759"/>
<organism evidence="1 2">
    <name type="scientific">Symbiodinium necroappetens</name>
    <dbReference type="NCBI Taxonomy" id="1628268"/>
    <lineage>
        <taxon>Eukaryota</taxon>
        <taxon>Sar</taxon>
        <taxon>Alveolata</taxon>
        <taxon>Dinophyceae</taxon>
        <taxon>Suessiales</taxon>
        <taxon>Symbiodiniaceae</taxon>
        <taxon>Symbiodinium</taxon>
    </lineage>
</organism>
<evidence type="ECO:0000313" key="2">
    <source>
        <dbReference type="Proteomes" id="UP000601435"/>
    </source>
</evidence>
<evidence type="ECO:0000313" key="1">
    <source>
        <dbReference type="EMBL" id="CAE7938278.1"/>
    </source>
</evidence>
<dbReference type="EMBL" id="CAJNJA010085956">
    <property type="protein sequence ID" value="CAE7938278.1"/>
    <property type="molecule type" value="Genomic_DNA"/>
</dbReference>
<protein>
    <submittedName>
        <fullName evidence="1">GIP protein</fullName>
    </submittedName>
</protein>
<sequence length="402" mass="45874">AITILSVEDSLKFAREHPEHVLTSRYVDRWKPEDGVTFPKDFDIKHINADFKAKLGPKSRWCVVGWRDPQIHEVERSAPTPLTLSMYLFMQMSASRSWPAWVKDVKTAFLQGKPTTRKQKLACKMPSDEAFEGYDGRQLIRLETEVYGLVSGPAWWRRSLLELLVKYFGYRVNPYDRCVLTLDGNSDDEDSELDHTIGPLRCLKVRESLKRTQGIIVIEVDDLLEAGGPRHRQLMERLENKVKFGKIQCLREQPEGTSYAGRRVYQDKDWGFRYTMDDYIDQRLKPVRCDRKIFKKDADTVRINDGEEAQLRGTVAAINWVAREGRPDASAAASIYSGVFGKATIGDIHRVNDVVHKLKAHPLSLKVHPIKESAIRHFVIADSSFDPKGEPAGMAVETYAAQ</sequence>
<feature type="non-terminal residue" evidence="1">
    <location>
        <position position="1"/>
    </location>
</feature>
<feature type="non-terminal residue" evidence="1">
    <location>
        <position position="402"/>
    </location>
</feature>
<proteinExistence type="predicted"/>
<accession>A0A813C318</accession>
<comment type="caution">
    <text evidence="1">The sequence shown here is derived from an EMBL/GenBank/DDBJ whole genome shotgun (WGS) entry which is preliminary data.</text>
</comment>
<reference evidence="1" key="1">
    <citation type="submission" date="2021-02" db="EMBL/GenBank/DDBJ databases">
        <authorList>
            <person name="Dougan E. K."/>
            <person name="Rhodes N."/>
            <person name="Thang M."/>
            <person name="Chan C."/>
        </authorList>
    </citation>
    <scope>NUCLEOTIDE SEQUENCE</scope>
</reference>
<dbReference type="Proteomes" id="UP000601435">
    <property type="component" value="Unassembled WGS sequence"/>
</dbReference>
<dbReference type="AlphaFoldDB" id="A0A813C318"/>
<keyword evidence="2" id="KW-1185">Reference proteome</keyword>
<gene>
    <name evidence="1" type="primary">GIP</name>
    <name evidence="1" type="ORF">SNEC2469_LOCUS33097</name>
</gene>
<name>A0A813C318_9DINO</name>